<evidence type="ECO:0000313" key="3">
    <source>
        <dbReference type="Proteomes" id="UP001151760"/>
    </source>
</evidence>
<feature type="compositionally biased region" description="Polar residues" evidence="1">
    <location>
        <begin position="693"/>
        <end position="702"/>
    </location>
</feature>
<feature type="compositionally biased region" description="Polar residues" evidence="1">
    <location>
        <begin position="864"/>
        <end position="875"/>
    </location>
</feature>
<reference evidence="2" key="1">
    <citation type="journal article" date="2022" name="Int. J. Mol. Sci.">
        <title>Draft Genome of Tanacetum Coccineum: Genomic Comparison of Closely Related Tanacetum-Family Plants.</title>
        <authorList>
            <person name="Yamashiro T."/>
            <person name="Shiraishi A."/>
            <person name="Nakayama K."/>
            <person name="Satake H."/>
        </authorList>
    </citation>
    <scope>NUCLEOTIDE SEQUENCE</scope>
</reference>
<dbReference type="Proteomes" id="UP001151760">
    <property type="component" value="Unassembled WGS sequence"/>
</dbReference>
<dbReference type="EMBL" id="BQNB010009439">
    <property type="protein sequence ID" value="GJS63550.1"/>
    <property type="molecule type" value="Genomic_DNA"/>
</dbReference>
<reference evidence="2" key="2">
    <citation type="submission" date="2022-01" db="EMBL/GenBank/DDBJ databases">
        <authorList>
            <person name="Yamashiro T."/>
            <person name="Shiraishi A."/>
            <person name="Satake H."/>
            <person name="Nakayama K."/>
        </authorList>
    </citation>
    <scope>NUCLEOTIDE SEQUENCE</scope>
</reference>
<feature type="region of interest" description="Disordered" evidence="1">
    <location>
        <begin position="517"/>
        <end position="537"/>
    </location>
</feature>
<sequence>MWIKPRSNTKKNRILPAKKENKKEVEVTPWTKVYRSCIVSGHRLFKNMTGKSFKAHGILWETVQSSSVKGFGHNLFSVFGFLKWPSERHTCLMFVDRKGHDILKRFGHHYLGMLIQRNPIKLISHQIISEDGPKIIPCDTSLAILRLYLPENRMDVNIALNGDLQEDVFVSQLKGFEDQENLYLTIIVEKAFMGLKQAPRRGMTHFQSSVGNKFLLRVSWNPTVIKLTPNQANILLVQYGMDLSDPCRYTNGGSIETGQDFSWGFQLNQLESEDVVGSLMYLTRSRPQPCIRTHAALVSWRIDWLVVTKKQESTGNINTEAENTSYVGCGGSNPLDCDHSSKTTGFDFNNILVTVINKSAIALCVTYVQHSRSKHIEHNGTISSESKWKIEWLNSTCGLANHKSISLQTFSQSITKENVDLNQTRVTSVFNQSWNDMTLINAEVLSNFVSLQCLSSLLNALLQNTDAEQLMKAFGRSDKPRQPSSANAVGEKSSLKNNVVHAELIWEAFTQRESQTFSHTKQVTTPVAEPKEESNSSPSFHMEYLEEMVAENTKKTLKKCIALQPATTACTPKKPTTHPQSNQSKQLLLRQRTFPSVKLHRSEKGKATFKLLKGEGEGDDDDMDELLSFACPAFCHKVVIKLLMISNNGPSSQPEDDTSEKVIHESSSTSDSERTESETETAAPKGDKDQGEVDSSTVTSGVSIPVSDPEKAHEALAGPDPEPMKEEPDWIRLWKITYDVLTLGINFIMTNNREADQEKSKVRERVCSTIPDPKSFNIIQNQESEKSPKEIIIIKKEQGEEKQDSTYSIRSTDKVDLEEFDLKTLIADEDAIDKEVADKVRSGSVKPPTKDDEQSSKKPRESDASASKQHPALTSTGWQITDIEMLGVDSSMHKIWIRIRTILASSDNIPMQDEGNESDMEDTDIEDNVYMSLSNHFWRSAEASTDDNREVQITATIDEFSLSNWPPNGISTTDSDKRKQVLKLITFIQEVTPNEVIQIKTEGKRETRELFEVSTRLGAQNKRLSFAEAIRLEEQMNEEQRAQIARDEEIARQWDISVVALLNTFADRVWDKFILLSQEMISMMLEKGNWRLDQESSLAFEF</sequence>
<accession>A0ABQ4XF91</accession>
<name>A0ABQ4XF91_9ASTR</name>
<feature type="region of interest" description="Disordered" evidence="1">
    <location>
        <begin position="838"/>
        <end position="875"/>
    </location>
</feature>
<feature type="compositionally biased region" description="Basic and acidic residues" evidence="1">
    <location>
        <begin position="848"/>
        <end position="863"/>
    </location>
</feature>
<proteinExistence type="predicted"/>
<evidence type="ECO:0000256" key="1">
    <source>
        <dbReference type="SAM" id="MobiDB-lite"/>
    </source>
</evidence>
<gene>
    <name evidence="2" type="ORF">Tco_0678114</name>
</gene>
<evidence type="ECO:0000313" key="2">
    <source>
        <dbReference type="EMBL" id="GJS63550.1"/>
    </source>
</evidence>
<keyword evidence="3" id="KW-1185">Reference proteome</keyword>
<feature type="region of interest" description="Disordered" evidence="1">
    <location>
        <begin position="649"/>
        <end position="726"/>
    </location>
</feature>
<organism evidence="2 3">
    <name type="scientific">Tanacetum coccineum</name>
    <dbReference type="NCBI Taxonomy" id="301880"/>
    <lineage>
        <taxon>Eukaryota</taxon>
        <taxon>Viridiplantae</taxon>
        <taxon>Streptophyta</taxon>
        <taxon>Embryophyta</taxon>
        <taxon>Tracheophyta</taxon>
        <taxon>Spermatophyta</taxon>
        <taxon>Magnoliopsida</taxon>
        <taxon>eudicotyledons</taxon>
        <taxon>Gunneridae</taxon>
        <taxon>Pentapetalae</taxon>
        <taxon>asterids</taxon>
        <taxon>campanulids</taxon>
        <taxon>Asterales</taxon>
        <taxon>Asteraceae</taxon>
        <taxon>Asteroideae</taxon>
        <taxon>Anthemideae</taxon>
        <taxon>Anthemidinae</taxon>
        <taxon>Tanacetum</taxon>
    </lineage>
</organism>
<comment type="caution">
    <text evidence="2">The sequence shown here is derived from an EMBL/GenBank/DDBJ whole genome shotgun (WGS) entry which is preliminary data.</text>
</comment>
<protein>
    <submittedName>
        <fullName evidence="2">Uncharacterized protein</fullName>
    </submittedName>
</protein>